<dbReference type="NCBIfam" id="TIGR01484">
    <property type="entry name" value="HAD-SF-IIB"/>
    <property type="match status" value="1"/>
</dbReference>
<dbReference type="Pfam" id="PF08282">
    <property type="entry name" value="Hydrolase_3"/>
    <property type="match status" value="1"/>
</dbReference>
<dbReference type="PANTHER" id="PTHR10000">
    <property type="entry name" value="PHOSPHOSERINE PHOSPHATASE"/>
    <property type="match status" value="1"/>
</dbReference>
<dbReference type="Proteomes" id="UP000232587">
    <property type="component" value="Unassembled WGS sequence"/>
</dbReference>
<evidence type="ECO:0000313" key="2">
    <source>
        <dbReference type="Proteomes" id="UP000232587"/>
    </source>
</evidence>
<evidence type="ECO:0008006" key="3">
    <source>
        <dbReference type="Google" id="ProtNLM"/>
    </source>
</evidence>
<name>A0A2N0I1T1_9SPHN</name>
<dbReference type="PANTHER" id="PTHR10000:SF8">
    <property type="entry name" value="HAD SUPERFAMILY HYDROLASE-LIKE, TYPE 3"/>
    <property type="match status" value="1"/>
</dbReference>
<dbReference type="InterPro" id="IPR000150">
    <property type="entry name" value="Cof"/>
</dbReference>
<dbReference type="GO" id="GO:0016791">
    <property type="term" value="F:phosphatase activity"/>
    <property type="evidence" value="ECO:0007669"/>
    <property type="project" value="TreeGrafter"/>
</dbReference>
<comment type="caution">
    <text evidence="1">The sequence shown here is derived from an EMBL/GenBank/DDBJ whole genome shotgun (WGS) entry which is preliminary data.</text>
</comment>
<dbReference type="GO" id="GO:0000287">
    <property type="term" value="F:magnesium ion binding"/>
    <property type="evidence" value="ECO:0007669"/>
    <property type="project" value="TreeGrafter"/>
</dbReference>
<dbReference type="GO" id="GO:0005829">
    <property type="term" value="C:cytosol"/>
    <property type="evidence" value="ECO:0007669"/>
    <property type="project" value="TreeGrafter"/>
</dbReference>
<dbReference type="CDD" id="cd07516">
    <property type="entry name" value="HAD_Pase"/>
    <property type="match status" value="1"/>
</dbReference>
<dbReference type="InterPro" id="IPR023214">
    <property type="entry name" value="HAD_sf"/>
</dbReference>
<dbReference type="NCBIfam" id="TIGR00099">
    <property type="entry name" value="Cof-subfamily"/>
    <property type="match status" value="1"/>
</dbReference>
<gene>
    <name evidence="1" type="ORF">B0I00_0325</name>
</gene>
<dbReference type="EMBL" id="PHUF01000002">
    <property type="protein sequence ID" value="PKB25139.1"/>
    <property type="molecule type" value="Genomic_DNA"/>
</dbReference>
<dbReference type="SUPFAM" id="SSF56784">
    <property type="entry name" value="HAD-like"/>
    <property type="match status" value="1"/>
</dbReference>
<sequence length="271" mass="28468">MITTPIRLLVSDIDGTMVRHDKSLPEANIVAVRDLVARGVPVTLISARPAAGILPIAAALGLEGPFGAFNGGTVFERDGTVLSDCVLPSPTTMRLLDLYAAEGITCWLFTADRWLTTDLDNPHTGREIQSSGLQPEPWDAADALIEAAHKVVAVCDEDAQMDRIEQAAREIAGQTITLVRSQDYYLDATAPGANKGAGVTALAGHFGVDLGAVAVIGDQANDIAMFRKAGLAIAVGQARPVVRDAAHRVAASNEDAGVADAIARFILPTLR</sequence>
<dbReference type="InterPro" id="IPR036412">
    <property type="entry name" value="HAD-like_sf"/>
</dbReference>
<dbReference type="InterPro" id="IPR006379">
    <property type="entry name" value="HAD-SF_hydro_IIB"/>
</dbReference>
<dbReference type="Gene3D" id="3.40.50.1000">
    <property type="entry name" value="HAD superfamily/HAD-like"/>
    <property type="match status" value="1"/>
</dbReference>
<accession>A0A2N0I1T1</accession>
<evidence type="ECO:0000313" key="1">
    <source>
        <dbReference type="EMBL" id="PKB25139.1"/>
    </source>
</evidence>
<reference evidence="1 2" key="1">
    <citation type="submission" date="2017-11" db="EMBL/GenBank/DDBJ databases">
        <title>Genomic Encyclopedia of Type Strains, Phase III (KMG-III): the genomes of soil and plant-associated and newly described type strains.</title>
        <authorList>
            <person name="Whitman W."/>
        </authorList>
    </citation>
    <scope>NUCLEOTIDE SEQUENCE [LARGE SCALE GENOMIC DNA]</scope>
    <source>
        <strain evidence="1 2">CGMCC 1.12274</strain>
    </source>
</reference>
<dbReference type="Gene3D" id="3.30.1240.10">
    <property type="match status" value="1"/>
</dbReference>
<dbReference type="AlphaFoldDB" id="A0A2N0I1T1"/>
<protein>
    <recommendedName>
        <fullName evidence="3">Cof subfamily protein (Haloacid dehalogenase superfamily)/HAD superfamily hydrolase (TIGR01484 family)</fullName>
    </recommendedName>
</protein>
<dbReference type="RefSeq" id="WP_232730069.1">
    <property type="nucleotide sequence ID" value="NZ_PHUF01000002.1"/>
</dbReference>
<keyword evidence="2" id="KW-1185">Reference proteome</keyword>
<proteinExistence type="predicted"/>
<organism evidence="1 2">
    <name type="scientific">Novosphingobium kunmingense</name>
    <dbReference type="NCBI Taxonomy" id="1211806"/>
    <lineage>
        <taxon>Bacteria</taxon>
        <taxon>Pseudomonadati</taxon>
        <taxon>Pseudomonadota</taxon>
        <taxon>Alphaproteobacteria</taxon>
        <taxon>Sphingomonadales</taxon>
        <taxon>Sphingomonadaceae</taxon>
        <taxon>Novosphingobium</taxon>
    </lineage>
</organism>